<dbReference type="OrthoDB" id="671991at2"/>
<protein>
    <submittedName>
        <fullName evidence="2">Uncharacterized protein</fullName>
    </submittedName>
</protein>
<dbReference type="STRING" id="573321.SAMN04488505_103244"/>
<dbReference type="Pfam" id="PF20365">
    <property type="entry name" value="DUF6660"/>
    <property type="match status" value="1"/>
</dbReference>
<organism evidence="2 3">
    <name type="scientific">Chitinophaga rupis</name>
    <dbReference type="NCBI Taxonomy" id="573321"/>
    <lineage>
        <taxon>Bacteria</taxon>
        <taxon>Pseudomonadati</taxon>
        <taxon>Bacteroidota</taxon>
        <taxon>Chitinophagia</taxon>
        <taxon>Chitinophagales</taxon>
        <taxon>Chitinophagaceae</taxon>
        <taxon>Chitinophaga</taxon>
    </lineage>
</organism>
<dbReference type="InterPro" id="IPR046601">
    <property type="entry name" value="DUF6660"/>
</dbReference>
<dbReference type="Proteomes" id="UP000198984">
    <property type="component" value="Unassembled WGS sequence"/>
</dbReference>
<dbReference type="EMBL" id="FOBB01000003">
    <property type="protein sequence ID" value="SEM05248.1"/>
    <property type="molecule type" value="Genomic_DNA"/>
</dbReference>
<evidence type="ECO:0000313" key="3">
    <source>
        <dbReference type="Proteomes" id="UP000198984"/>
    </source>
</evidence>
<evidence type="ECO:0000256" key="1">
    <source>
        <dbReference type="SAM" id="SignalP"/>
    </source>
</evidence>
<proteinExistence type="predicted"/>
<feature type="signal peptide" evidence="1">
    <location>
        <begin position="1"/>
        <end position="21"/>
    </location>
</feature>
<feature type="chain" id="PRO_5011691712" evidence="1">
    <location>
        <begin position="22"/>
        <end position="105"/>
    </location>
</feature>
<dbReference type="RefSeq" id="WP_089912682.1">
    <property type="nucleotide sequence ID" value="NZ_FOBB01000003.1"/>
</dbReference>
<gene>
    <name evidence="2" type="ORF">SAMN04488505_103244</name>
</gene>
<sequence length="105" mass="11595">MKFLVYLFSLYVLLLSGVPCDTDSDCCADEIAQTSSNRTAKDHDHRPACPCSPFFACGACHSIVIPTVQIKLPGQLPTVENLYFFYITPSLPDFPASIWQPPQLA</sequence>
<reference evidence="2 3" key="1">
    <citation type="submission" date="2016-10" db="EMBL/GenBank/DDBJ databases">
        <authorList>
            <person name="de Groot N.N."/>
        </authorList>
    </citation>
    <scope>NUCLEOTIDE SEQUENCE [LARGE SCALE GENOMIC DNA]</scope>
    <source>
        <strain evidence="2 3">DSM 21039</strain>
    </source>
</reference>
<accession>A0A1H7V8I3</accession>
<evidence type="ECO:0000313" key="2">
    <source>
        <dbReference type="EMBL" id="SEM05248.1"/>
    </source>
</evidence>
<name>A0A1H7V8I3_9BACT</name>
<dbReference type="AlphaFoldDB" id="A0A1H7V8I3"/>
<keyword evidence="1" id="KW-0732">Signal</keyword>
<keyword evidence="3" id="KW-1185">Reference proteome</keyword>